<feature type="compositionally biased region" description="Low complexity" evidence="1">
    <location>
        <begin position="205"/>
        <end position="223"/>
    </location>
</feature>
<feature type="region of interest" description="Disordered" evidence="1">
    <location>
        <begin position="1"/>
        <end position="157"/>
    </location>
</feature>
<sequence length="903" mass="99687">MYASPTSSPRPFSPSEISQMHSDWSDESDELEAFIDRIVPLSSSPPSSSPGRTVTPPTIGSDGQTQIRTPHTPTEDEIYAPLRPTDASFGSSIGVSDNSEPCQNVLDESSPTALKSSSCARRDSESINYYSDAETTTEDSEDNENYPLDRPTLNTPRSQAAFSDHLNMLLTRVALERSIASPVSPLSSKDSVANVTCNSPVSPEVSYTSRRSVSSSGYDASQSCSMSTASCSSPARLNFSPAVHPFCDLSGESKENGTPGRSNSESGALNNIKALPLYTPNNAENGSAVPAAPKKTQRHIRIPALSAAYSTSARVASNDPSASVKPRNILVFKDLYKRSNDDSSAYTQYPAIPNEASLDMEAPPAKKRKVLASRSLPAIDDPRKDEKREVAAPLLAADRFASRRASLRKAASLVSESSQLDAALDKTPVPRFKVKIEPLSAASTVSHLSLTHTACLEPVVLFSDDCTKTEPVTPMPRKSASAKSRKQRKKGTSTPLPHPLPIIAPPPFVNIPRAPASLEEFAEGRLVTMLSKEREERFDDGLPSTRISRREENNVLELEHQTSDYAKTSDEEMDDDEKQLWKEYPHPDDEVMRECSAHDSARSKVEDCECEEELTLFTCIDEEFRQEIIEWMLDALPPVFPAKPDLCRQLHMELSQCIDTRWHAAQMFTRYFIHLGASPPSTPTSSQRSLFDHSRMISANDEGAAMIWDIATACIALSVKFHRDVLQPLVPVFTDEFILMAPHRLTYEELESAQRDVLSVLDFCIGSVTPGAFIEELWNALPSLRRLLETKSLWETAKALAWEMISDALFDIDYIRYSTSTLTACALVQGISEALIIERKGRPQSSRSQRMTKMRRDARCHCAKIGKSVSKIVKGVEMDLREVVGVDEKNWNACKSWLLALDT</sequence>
<organism evidence="2 3">
    <name type="scientific">Somion occarium</name>
    <dbReference type="NCBI Taxonomy" id="3059160"/>
    <lineage>
        <taxon>Eukaryota</taxon>
        <taxon>Fungi</taxon>
        <taxon>Dikarya</taxon>
        <taxon>Basidiomycota</taxon>
        <taxon>Agaricomycotina</taxon>
        <taxon>Agaricomycetes</taxon>
        <taxon>Polyporales</taxon>
        <taxon>Cerrenaceae</taxon>
        <taxon>Somion</taxon>
    </lineage>
</organism>
<feature type="compositionally biased region" description="Polar residues" evidence="1">
    <location>
        <begin position="61"/>
        <end position="72"/>
    </location>
</feature>
<keyword evidence="3" id="KW-1185">Reference proteome</keyword>
<gene>
    <name evidence="2" type="ORF">GFSPODELE1_LOCUS7413</name>
</gene>
<feature type="region of interest" description="Disordered" evidence="1">
    <location>
        <begin position="470"/>
        <end position="501"/>
    </location>
</feature>
<dbReference type="EMBL" id="OZ037948">
    <property type="protein sequence ID" value="CAL1709590.1"/>
    <property type="molecule type" value="Genomic_DNA"/>
</dbReference>
<evidence type="ECO:0000256" key="1">
    <source>
        <dbReference type="SAM" id="MobiDB-lite"/>
    </source>
</evidence>
<feature type="compositionally biased region" description="Low complexity" evidence="1">
    <location>
        <begin position="40"/>
        <end position="58"/>
    </location>
</feature>
<feature type="compositionally biased region" description="Low complexity" evidence="1">
    <location>
        <begin position="1"/>
        <end position="15"/>
    </location>
</feature>
<feature type="region of interest" description="Disordered" evidence="1">
    <location>
        <begin position="250"/>
        <end position="269"/>
    </location>
</feature>
<reference evidence="3" key="1">
    <citation type="submission" date="2024-04" db="EMBL/GenBank/DDBJ databases">
        <authorList>
            <person name="Shaw F."/>
            <person name="Minotto A."/>
        </authorList>
    </citation>
    <scope>NUCLEOTIDE SEQUENCE [LARGE SCALE GENOMIC DNA]</scope>
</reference>
<feature type="compositionally biased region" description="Polar residues" evidence="1">
    <location>
        <begin position="259"/>
        <end position="269"/>
    </location>
</feature>
<feature type="region of interest" description="Disordered" evidence="1">
    <location>
        <begin position="200"/>
        <end position="223"/>
    </location>
</feature>
<dbReference type="Proteomes" id="UP001497453">
    <property type="component" value="Chromosome 5"/>
</dbReference>
<accession>A0ABP1DPC0</accession>
<evidence type="ECO:0000313" key="3">
    <source>
        <dbReference type="Proteomes" id="UP001497453"/>
    </source>
</evidence>
<proteinExistence type="predicted"/>
<name>A0ABP1DPC0_9APHY</name>
<feature type="compositionally biased region" description="Acidic residues" evidence="1">
    <location>
        <begin position="135"/>
        <end position="144"/>
    </location>
</feature>
<feature type="compositionally biased region" description="Polar residues" evidence="1">
    <location>
        <begin position="88"/>
        <end position="119"/>
    </location>
</feature>
<evidence type="ECO:0000313" key="2">
    <source>
        <dbReference type="EMBL" id="CAL1709590.1"/>
    </source>
</evidence>
<protein>
    <submittedName>
        <fullName evidence="2">Uncharacterized protein</fullName>
    </submittedName>
</protein>